<dbReference type="PANTHER" id="PTHR46411:SF2">
    <property type="entry name" value="AAA+ ATPASE DOMAIN-CONTAINING PROTEIN"/>
    <property type="match status" value="1"/>
</dbReference>
<gene>
    <name evidence="3" type="ORF">FE257_011384</name>
</gene>
<reference evidence="3" key="2">
    <citation type="submission" date="2020-02" db="EMBL/GenBank/DDBJ databases">
        <authorList>
            <person name="Gilchrist C.L.M."/>
            <person name="Chooi Y.-H."/>
        </authorList>
    </citation>
    <scope>NUCLEOTIDE SEQUENCE</scope>
    <source>
        <strain evidence="3">MST-FP2251</strain>
    </source>
</reference>
<dbReference type="Proteomes" id="UP001194746">
    <property type="component" value="Unassembled WGS sequence"/>
</dbReference>
<reference evidence="3" key="1">
    <citation type="journal article" date="2019" name="Beilstein J. Org. Chem.">
        <title>Nanangenines: drimane sesquiterpenoids as the dominant metabolite cohort of a novel Australian fungus, Aspergillus nanangensis.</title>
        <authorList>
            <person name="Lacey H.J."/>
            <person name="Gilchrist C.L.M."/>
            <person name="Crombie A."/>
            <person name="Kalaitzis J.A."/>
            <person name="Vuong D."/>
            <person name="Rutledge P.J."/>
            <person name="Turner P."/>
            <person name="Pitt J.I."/>
            <person name="Lacey E."/>
            <person name="Chooi Y.H."/>
            <person name="Piggott A.M."/>
        </authorList>
    </citation>
    <scope>NUCLEOTIDE SEQUENCE</scope>
    <source>
        <strain evidence="3">MST-FP2251</strain>
    </source>
</reference>
<dbReference type="Pfam" id="PF22942">
    <property type="entry name" value="DUF7025"/>
    <property type="match status" value="1"/>
</dbReference>
<organism evidence="3 4">
    <name type="scientific">Aspergillus nanangensis</name>
    <dbReference type="NCBI Taxonomy" id="2582783"/>
    <lineage>
        <taxon>Eukaryota</taxon>
        <taxon>Fungi</taxon>
        <taxon>Dikarya</taxon>
        <taxon>Ascomycota</taxon>
        <taxon>Pezizomycotina</taxon>
        <taxon>Eurotiomycetes</taxon>
        <taxon>Eurotiomycetidae</taxon>
        <taxon>Eurotiales</taxon>
        <taxon>Aspergillaceae</taxon>
        <taxon>Aspergillus</taxon>
        <taxon>Aspergillus subgen. Circumdati</taxon>
    </lineage>
</organism>
<accession>A0AAD4CHL5</accession>
<protein>
    <recommendedName>
        <fullName evidence="2">AAA+ ATPase domain-containing protein</fullName>
    </recommendedName>
</protein>
<dbReference type="Gene3D" id="3.40.50.300">
    <property type="entry name" value="P-loop containing nucleotide triphosphate hydrolases"/>
    <property type="match status" value="1"/>
</dbReference>
<feature type="region of interest" description="Disordered" evidence="1">
    <location>
        <begin position="1"/>
        <end position="61"/>
    </location>
</feature>
<dbReference type="PANTHER" id="PTHR46411">
    <property type="entry name" value="FAMILY ATPASE, PUTATIVE-RELATED"/>
    <property type="match status" value="1"/>
</dbReference>
<sequence>MSRRPRYSPETSPERDSGRPVRRYIIENEPEIVHSNTSDEEEEEVIIRRRSPRPGTKPKSRAYHTDYFLPVPPRDAQGHLVVYHVDCSLKGTHKAHEKTLAYLDHPRLYKGDSKMSALRGKSPIPHLSDYLYRIEDHIFVVNKRFNCNAYHSEALELFDPLPMPKDPEVPHSIQPYFFSLRHHGPLAIASSETMAILSDPLKEAIVEATGMTYKQVSNIDKSQNMNMLPHLLYHYRRYADEQASLLNPAQRHLLNDLVDYMKRSNDADYCEADELISQGLITQKHLVKLFGRNELLLSHEHGHPRAYTIDQPPKTGDDPLSLTAWAWEFNGLFYKENSHLLLHWPSSVPDDKPIPITSLSKYPLRHAPPETERRLRARGELFWKCRKGYYVSYDPPNTALEIQSGNPRYMIDVRTYHQMHTKAKLSPQDDLGDAINDPQIPDGPFALLLPPTILGFGFNDKKWRSLAVEHIKKINWNEEAFDRLVMQHHKKELIKALVTVHTASDKSTDIIEGKGNALIMLLHGGPGTGKTLTAESVAELTLKPLYRVTCGDIGTNPDEVEKYLESVLLIGTIWGCVVLLDEADVFLEERRETDLQRNALVSVFLRVLEYYDGILILTSNRIGTFDSAFKSRFQLAVHYPALDVAGRYEIWLNFINGLGTSKAIPSGGKLKSTHVNVDGLKEKIDQLAAVELNGRQIRNTVRTALQLAHFREETLDYRHFDRVIKVVDEFERHIDATRGFSDSDWAQHQGVRP</sequence>
<dbReference type="CDD" id="cd19481">
    <property type="entry name" value="RecA-like_protease"/>
    <property type="match status" value="1"/>
</dbReference>
<evidence type="ECO:0000256" key="1">
    <source>
        <dbReference type="SAM" id="MobiDB-lite"/>
    </source>
</evidence>
<dbReference type="AlphaFoldDB" id="A0AAD4CHL5"/>
<dbReference type="Pfam" id="PF00004">
    <property type="entry name" value="AAA"/>
    <property type="match status" value="1"/>
</dbReference>
<dbReference type="SMART" id="SM00382">
    <property type="entry name" value="AAA"/>
    <property type="match status" value="1"/>
</dbReference>
<dbReference type="InterPro" id="IPR056599">
    <property type="entry name" value="AAA_lid_fung"/>
</dbReference>
<dbReference type="GO" id="GO:0005524">
    <property type="term" value="F:ATP binding"/>
    <property type="evidence" value="ECO:0007669"/>
    <property type="project" value="InterPro"/>
</dbReference>
<evidence type="ECO:0000313" key="4">
    <source>
        <dbReference type="Proteomes" id="UP001194746"/>
    </source>
</evidence>
<dbReference type="InterPro" id="IPR003959">
    <property type="entry name" value="ATPase_AAA_core"/>
</dbReference>
<dbReference type="GO" id="GO:0016887">
    <property type="term" value="F:ATP hydrolysis activity"/>
    <property type="evidence" value="ECO:0007669"/>
    <property type="project" value="InterPro"/>
</dbReference>
<comment type="caution">
    <text evidence="3">The sequence shown here is derived from an EMBL/GenBank/DDBJ whole genome shotgun (WGS) entry which is preliminary data.</text>
</comment>
<proteinExistence type="predicted"/>
<keyword evidence="4" id="KW-1185">Reference proteome</keyword>
<feature type="domain" description="AAA+ ATPase" evidence="2">
    <location>
        <begin position="516"/>
        <end position="643"/>
    </location>
</feature>
<dbReference type="InterPro" id="IPR054289">
    <property type="entry name" value="DUF7025"/>
</dbReference>
<dbReference type="InterPro" id="IPR027417">
    <property type="entry name" value="P-loop_NTPase"/>
</dbReference>
<name>A0AAD4CHL5_ASPNN</name>
<evidence type="ECO:0000313" key="3">
    <source>
        <dbReference type="EMBL" id="KAF9886477.1"/>
    </source>
</evidence>
<dbReference type="EMBL" id="VCAU01000076">
    <property type="protein sequence ID" value="KAF9886477.1"/>
    <property type="molecule type" value="Genomic_DNA"/>
</dbReference>
<dbReference type="SUPFAM" id="SSF52540">
    <property type="entry name" value="P-loop containing nucleoside triphosphate hydrolases"/>
    <property type="match status" value="1"/>
</dbReference>
<dbReference type="InterPro" id="IPR003593">
    <property type="entry name" value="AAA+_ATPase"/>
</dbReference>
<dbReference type="Pfam" id="PF23232">
    <property type="entry name" value="AAA_lid_13"/>
    <property type="match status" value="1"/>
</dbReference>
<evidence type="ECO:0000259" key="2">
    <source>
        <dbReference type="SMART" id="SM00382"/>
    </source>
</evidence>
<feature type="compositionally biased region" description="Basic residues" evidence="1">
    <location>
        <begin position="48"/>
        <end position="61"/>
    </location>
</feature>